<organism evidence="10">
    <name type="scientific">Streptococcus mutans</name>
    <dbReference type="NCBI Taxonomy" id="1309"/>
    <lineage>
        <taxon>Bacteria</taxon>
        <taxon>Bacillati</taxon>
        <taxon>Bacillota</taxon>
        <taxon>Bacilli</taxon>
        <taxon>Lactobacillales</taxon>
        <taxon>Streptococcaceae</taxon>
        <taxon>Streptococcus</taxon>
    </lineage>
</organism>
<evidence type="ECO:0000256" key="7">
    <source>
        <dbReference type="SAM" id="Phobius"/>
    </source>
</evidence>
<evidence type="ECO:0000256" key="2">
    <source>
        <dbReference type="ARBA" id="ARBA00022692"/>
    </source>
</evidence>
<dbReference type="Gene3D" id="1.20.1560.10">
    <property type="entry name" value="ABC transporter type 1, transmembrane domain"/>
    <property type="match status" value="1"/>
</dbReference>
<feature type="transmembrane region" description="Helical" evidence="7">
    <location>
        <begin position="15"/>
        <end position="38"/>
    </location>
</feature>
<feature type="domain" description="ABC transmembrane type-1" evidence="9">
    <location>
        <begin position="18"/>
        <end position="290"/>
    </location>
</feature>
<dbReference type="InterPro" id="IPR027417">
    <property type="entry name" value="P-loop_NTPase"/>
</dbReference>
<dbReference type="InterPro" id="IPR036640">
    <property type="entry name" value="ABC1_TM_sf"/>
</dbReference>
<dbReference type="PROSITE" id="PS50893">
    <property type="entry name" value="ABC_TRANSPORTER_2"/>
    <property type="match status" value="1"/>
</dbReference>
<dbReference type="GO" id="GO:0015421">
    <property type="term" value="F:ABC-type oligopeptide transporter activity"/>
    <property type="evidence" value="ECO:0007669"/>
    <property type="project" value="TreeGrafter"/>
</dbReference>
<accession>Q9FDM7</accession>
<dbReference type="PANTHER" id="PTHR43394:SF1">
    <property type="entry name" value="ATP-BINDING CASSETTE SUB-FAMILY B MEMBER 10, MITOCHONDRIAL"/>
    <property type="match status" value="1"/>
</dbReference>
<protein>
    <submittedName>
        <fullName evidence="10">MutT</fullName>
    </submittedName>
</protein>
<dbReference type="InterPro" id="IPR003593">
    <property type="entry name" value="AAA+_ATPase"/>
</dbReference>
<dbReference type="InterPro" id="IPR011527">
    <property type="entry name" value="ABC1_TM_dom"/>
</dbReference>
<keyword evidence="5 7" id="KW-1133">Transmembrane helix</keyword>
<evidence type="ECO:0000256" key="3">
    <source>
        <dbReference type="ARBA" id="ARBA00022741"/>
    </source>
</evidence>
<dbReference type="Gene3D" id="3.40.50.300">
    <property type="entry name" value="P-loop containing nucleotide triphosphate hydrolases"/>
    <property type="match status" value="1"/>
</dbReference>
<dbReference type="GO" id="GO:0005886">
    <property type="term" value="C:plasma membrane"/>
    <property type="evidence" value="ECO:0007669"/>
    <property type="project" value="UniProtKB-SubCell"/>
</dbReference>
<dbReference type="GO" id="GO:0016887">
    <property type="term" value="F:ATP hydrolysis activity"/>
    <property type="evidence" value="ECO:0007669"/>
    <property type="project" value="InterPro"/>
</dbReference>
<evidence type="ECO:0000256" key="4">
    <source>
        <dbReference type="ARBA" id="ARBA00022840"/>
    </source>
</evidence>
<comment type="subcellular location">
    <subcellularLocation>
        <location evidence="1">Cell membrane</location>
        <topology evidence="1">Multi-pass membrane protein</topology>
    </subcellularLocation>
</comment>
<sequence length="541" mass="61082">MKWLEVLQISKKEKILYLIGCIFSIMTGLITLRITYLLKNLVDSKSSFNNLFLFLVLGLVLFIIDAGSQYLISLIGNQVVFNSRNNIWKKISDWTDSKDDSSEMAGHLINDSELIENFIISTIPQSINSVIVGSGSLVMLFVINSKMSLEVIGICLLLLFIMQPFSRILSKISKRIQEDKAELINIASQLRGQVKTIKSYNAQDYAFQKFDEQNRQLFQDILNRIKIFSIYSPFLNILILFMIIIVVWLGNTEVRSGNLTVGSATIFVVYMTQLINPIMQLSQLVAHMGMLNGGVERLLEYNQAIPEKNGIKKIDEIINIAFDNVSFAYDNQENIIENVNLTFQKGTYISIVGESGVGKSTLLDLLEHNYVPSKGRILINGIDLEELNIKTLRNKISYVSQEPTILSGTIRELLDFNQQQHTETSLWNVLDTVELSELIRNLPAKLDSKVDEYGGNLSGGQMQRISLARGLLKAGDVLLLDESFANIDEETCLKIKLKIAAYAESHKQIVIEVIHNLNRITPSSIVYRLADKKLEILRSGF</sequence>
<dbReference type="InterPro" id="IPR039421">
    <property type="entry name" value="Type_1_exporter"/>
</dbReference>
<dbReference type="AlphaFoldDB" id="Q9FDM7"/>
<name>Q9FDM7_STRMG</name>
<reference evidence="10" key="2">
    <citation type="journal article" date="2000" name="Appl. Environ. Microbiol.">
        <title>Purification and biochemical characterization of mutacin I from the group I strain of Streptococcus mutans, CH43, and genetic analysis of mutacin I biosynthesis genes.</title>
        <authorList>
            <person name="Qi F."/>
            <person name="Chen P."/>
            <person name="Caufield P.W."/>
        </authorList>
    </citation>
    <scope>NUCLEOTIDE SEQUENCE</scope>
    <source>
        <strain evidence="10">CH43</strain>
    </source>
</reference>
<evidence type="ECO:0000313" key="10">
    <source>
        <dbReference type="EMBL" id="AAF99583.1"/>
    </source>
</evidence>
<keyword evidence="6 7" id="KW-0472">Membrane</keyword>
<dbReference type="Pfam" id="PF00005">
    <property type="entry name" value="ABC_tran"/>
    <property type="match status" value="1"/>
</dbReference>
<dbReference type="PANTHER" id="PTHR43394">
    <property type="entry name" value="ATP-DEPENDENT PERMEASE MDL1, MITOCHONDRIAL"/>
    <property type="match status" value="1"/>
</dbReference>
<dbReference type="PROSITE" id="PS00211">
    <property type="entry name" value="ABC_TRANSPORTER_1"/>
    <property type="match status" value="1"/>
</dbReference>
<gene>
    <name evidence="10" type="primary">mutT</name>
</gene>
<feature type="transmembrane region" description="Helical" evidence="7">
    <location>
        <begin position="147"/>
        <end position="165"/>
    </location>
</feature>
<evidence type="ECO:0000256" key="6">
    <source>
        <dbReference type="ARBA" id="ARBA00023136"/>
    </source>
</evidence>
<feature type="transmembrane region" description="Helical" evidence="7">
    <location>
        <begin position="228"/>
        <end position="249"/>
    </location>
</feature>
<feature type="domain" description="ABC transporter" evidence="8">
    <location>
        <begin position="320"/>
        <end position="541"/>
    </location>
</feature>
<keyword evidence="4" id="KW-0067">ATP-binding</keyword>
<dbReference type="Pfam" id="PF00664">
    <property type="entry name" value="ABC_membrane"/>
    <property type="match status" value="1"/>
</dbReference>
<dbReference type="SMART" id="SM00382">
    <property type="entry name" value="AAA"/>
    <property type="match status" value="1"/>
</dbReference>
<evidence type="ECO:0000259" key="9">
    <source>
        <dbReference type="PROSITE" id="PS50929"/>
    </source>
</evidence>
<evidence type="ECO:0000256" key="1">
    <source>
        <dbReference type="ARBA" id="ARBA00004651"/>
    </source>
</evidence>
<dbReference type="SUPFAM" id="SSF52540">
    <property type="entry name" value="P-loop containing nucleoside triphosphate hydrolases"/>
    <property type="match status" value="1"/>
</dbReference>
<dbReference type="EMBL" id="AF207710">
    <property type="protein sequence ID" value="AAF99583.1"/>
    <property type="molecule type" value="Genomic_DNA"/>
</dbReference>
<evidence type="ECO:0000256" key="5">
    <source>
        <dbReference type="ARBA" id="ARBA00022989"/>
    </source>
</evidence>
<evidence type="ECO:0000259" key="8">
    <source>
        <dbReference type="PROSITE" id="PS50893"/>
    </source>
</evidence>
<keyword evidence="2 7" id="KW-0812">Transmembrane</keyword>
<dbReference type="InterPro" id="IPR003439">
    <property type="entry name" value="ABC_transporter-like_ATP-bd"/>
</dbReference>
<dbReference type="CDD" id="cd18551">
    <property type="entry name" value="ABC_6TM_LmrA_like"/>
    <property type="match status" value="1"/>
</dbReference>
<dbReference type="InterPro" id="IPR017871">
    <property type="entry name" value="ABC_transporter-like_CS"/>
</dbReference>
<feature type="transmembrane region" description="Helical" evidence="7">
    <location>
        <begin position="50"/>
        <end position="72"/>
    </location>
</feature>
<keyword evidence="3" id="KW-0547">Nucleotide-binding</keyword>
<reference evidence="10" key="1">
    <citation type="journal article" date="1999" name="Appl. Environ. Microbiol.">
        <title>Purification of mutacin III from group III Streptococcus mutans UA787 and genetic analyses of mutacin III biosynthesis genes.</title>
        <authorList>
            <person name="Qi F."/>
            <person name="Chen P."/>
            <person name="Caufield P.W."/>
        </authorList>
    </citation>
    <scope>NUCLEOTIDE SEQUENCE</scope>
    <source>
        <strain evidence="10">CH43</strain>
    </source>
</reference>
<dbReference type="PROSITE" id="PS50929">
    <property type="entry name" value="ABC_TM1F"/>
    <property type="match status" value="1"/>
</dbReference>
<dbReference type="GO" id="GO:0005524">
    <property type="term" value="F:ATP binding"/>
    <property type="evidence" value="ECO:0007669"/>
    <property type="project" value="UniProtKB-KW"/>
</dbReference>
<proteinExistence type="predicted"/>
<dbReference type="SUPFAM" id="SSF90123">
    <property type="entry name" value="ABC transporter transmembrane region"/>
    <property type="match status" value="1"/>
</dbReference>